<organism evidence="3 4">
    <name type="scientific">Candidatus Staskawiczbacteria bacterium RIFCSPLOWO2_12_FULL_37_15</name>
    <dbReference type="NCBI Taxonomy" id="1802218"/>
    <lineage>
        <taxon>Bacteria</taxon>
        <taxon>Candidatus Staskawicziibacteriota</taxon>
    </lineage>
</organism>
<evidence type="ECO:0000259" key="2">
    <source>
        <dbReference type="Pfam" id="PF01558"/>
    </source>
</evidence>
<feature type="domain" description="Pyruvate/ketoisovalerate oxidoreductase catalytic" evidence="2">
    <location>
        <begin position="12"/>
        <end position="186"/>
    </location>
</feature>
<dbReference type="Gene3D" id="3.40.920.10">
    <property type="entry name" value="Pyruvate-ferredoxin oxidoreductase, PFOR, domain III"/>
    <property type="match status" value="1"/>
</dbReference>
<evidence type="ECO:0000313" key="3">
    <source>
        <dbReference type="EMBL" id="OGZ76396.1"/>
    </source>
</evidence>
<dbReference type="EMBL" id="MHPE01000037">
    <property type="protein sequence ID" value="OGZ76396.1"/>
    <property type="molecule type" value="Genomic_DNA"/>
</dbReference>
<dbReference type="AlphaFoldDB" id="A0A1G2INN5"/>
<evidence type="ECO:0000313" key="4">
    <source>
        <dbReference type="Proteomes" id="UP000178632"/>
    </source>
</evidence>
<reference evidence="3 4" key="1">
    <citation type="journal article" date="2016" name="Nat. Commun.">
        <title>Thousands of microbial genomes shed light on interconnected biogeochemical processes in an aquifer system.</title>
        <authorList>
            <person name="Anantharaman K."/>
            <person name="Brown C.T."/>
            <person name="Hug L.A."/>
            <person name="Sharon I."/>
            <person name="Castelle C.J."/>
            <person name="Probst A.J."/>
            <person name="Thomas B.C."/>
            <person name="Singh A."/>
            <person name="Wilkins M.J."/>
            <person name="Karaoz U."/>
            <person name="Brodie E.L."/>
            <person name="Williams K.H."/>
            <person name="Hubbard S.S."/>
            <person name="Banfield J.F."/>
        </authorList>
    </citation>
    <scope>NUCLEOTIDE SEQUENCE [LARGE SCALE GENOMIC DNA]</scope>
</reference>
<protein>
    <recommendedName>
        <fullName evidence="2">Pyruvate/ketoisovalerate oxidoreductase catalytic domain-containing protein</fullName>
    </recommendedName>
</protein>
<proteinExistence type="predicted"/>
<dbReference type="Pfam" id="PF01558">
    <property type="entry name" value="POR"/>
    <property type="match status" value="1"/>
</dbReference>
<name>A0A1G2INN5_9BACT</name>
<comment type="caution">
    <text evidence="3">The sequence shown here is derived from an EMBL/GenBank/DDBJ whole genome shotgun (WGS) entry which is preliminary data.</text>
</comment>
<dbReference type="PANTHER" id="PTHR43854:SF1">
    <property type="entry name" value="INDOLEPYRUVATE OXIDOREDUCTASE SUBUNIT IORB"/>
    <property type="match status" value="1"/>
</dbReference>
<dbReference type="GO" id="GO:0016903">
    <property type="term" value="F:oxidoreductase activity, acting on the aldehyde or oxo group of donors"/>
    <property type="evidence" value="ECO:0007669"/>
    <property type="project" value="InterPro"/>
</dbReference>
<dbReference type="PANTHER" id="PTHR43854">
    <property type="entry name" value="INDOLEPYRUVATE OXIDOREDUCTASE SUBUNIT IORB"/>
    <property type="match status" value="1"/>
</dbReference>
<dbReference type="InterPro" id="IPR019752">
    <property type="entry name" value="Pyrv/ketoisovalerate_OxRed_cat"/>
</dbReference>
<gene>
    <name evidence="3" type="ORF">A3G45_00575</name>
</gene>
<keyword evidence="1" id="KW-0560">Oxidoreductase</keyword>
<dbReference type="Proteomes" id="UP000178632">
    <property type="component" value="Unassembled WGS sequence"/>
</dbReference>
<accession>A0A1G2INN5</accession>
<dbReference type="SUPFAM" id="SSF53323">
    <property type="entry name" value="Pyruvate-ferredoxin oxidoreductase, PFOR, domain III"/>
    <property type="match status" value="1"/>
</dbReference>
<dbReference type="InterPro" id="IPR052198">
    <property type="entry name" value="IorB_Oxidoreductase"/>
</dbReference>
<sequence>MKTFNIIIAGVGGQGLITLNNIIAKAALNGGYDVKTSELHGLSQRAGSVETHLRFGKKVYSPLVVAGKADLVLGLEITEGMRAVRFSNPKTIFVVNDNYISFLENISKKEIEKKIKSSVGKNLRLVLASEICEKELGEEVVSSVYLLGYCVFKKLIPLKPDSVLKAIKEIISKKYLELNKKAFNLANSHD</sequence>
<evidence type="ECO:0000256" key="1">
    <source>
        <dbReference type="ARBA" id="ARBA00023002"/>
    </source>
</evidence>
<dbReference type="InterPro" id="IPR002869">
    <property type="entry name" value="Pyrv_flavodox_OxRed_cen"/>
</dbReference>